<keyword evidence="5" id="KW-0410">Iron transport</keyword>
<keyword evidence="3 14" id="KW-0813">Transport</keyword>
<dbReference type="AlphaFoldDB" id="A0A7X1PRC9"/>
<evidence type="ECO:0000256" key="16">
    <source>
        <dbReference type="SAM" id="MobiDB-lite"/>
    </source>
</evidence>
<reference evidence="19 20" key="1">
    <citation type="submission" date="2019-10" db="EMBL/GenBank/DDBJ databases">
        <title>Pseudomonas dajingensis sp. nov., isolated from the profound head ulcers of farmed Murray cod (Maccullochella peelii peelii).</title>
        <authorList>
            <person name="Liu Y."/>
        </authorList>
    </citation>
    <scope>NUCLEOTIDE SEQUENCE [LARGE SCALE GENOMIC DNA]</scope>
    <source>
        <strain evidence="19 20">MC042</strain>
    </source>
</reference>
<dbReference type="Gene3D" id="2.40.170.20">
    <property type="entry name" value="TonB-dependent receptor, beta-barrel domain"/>
    <property type="match status" value="1"/>
</dbReference>
<dbReference type="InterPro" id="IPR036942">
    <property type="entry name" value="Beta-barrel_TonB_sf"/>
</dbReference>
<evidence type="ECO:0000256" key="5">
    <source>
        <dbReference type="ARBA" id="ARBA00022496"/>
    </source>
</evidence>
<keyword evidence="13 14" id="KW-0998">Cell outer membrane</keyword>
<evidence type="ECO:0000256" key="6">
    <source>
        <dbReference type="ARBA" id="ARBA00022692"/>
    </source>
</evidence>
<dbReference type="Gene3D" id="3.55.50.30">
    <property type="match status" value="1"/>
</dbReference>
<dbReference type="FunFam" id="2.170.130.10:FF:000010">
    <property type="entry name" value="Ferripyoverdine receptor"/>
    <property type="match status" value="1"/>
</dbReference>
<dbReference type="InterPro" id="IPR012910">
    <property type="entry name" value="Plug_dom"/>
</dbReference>
<evidence type="ECO:0000256" key="13">
    <source>
        <dbReference type="ARBA" id="ARBA00023237"/>
    </source>
</evidence>
<dbReference type="GO" id="GO:0038023">
    <property type="term" value="F:signaling receptor activity"/>
    <property type="evidence" value="ECO:0007669"/>
    <property type="project" value="InterPro"/>
</dbReference>
<protein>
    <submittedName>
        <fullName evidence="19">TonB-dependent siderophore receptor</fullName>
    </submittedName>
</protein>
<name>A0A7X1PRC9_9PSED</name>
<evidence type="ECO:0000256" key="1">
    <source>
        <dbReference type="ARBA" id="ARBA00004571"/>
    </source>
</evidence>
<dbReference type="Pfam" id="PF07715">
    <property type="entry name" value="Plug"/>
    <property type="match status" value="1"/>
</dbReference>
<organism evidence="19 20">
    <name type="scientific">Pseudomonas piscis</name>
    <dbReference type="NCBI Taxonomy" id="2614538"/>
    <lineage>
        <taxon>Bacteria</taxon>
        <taxon>Pseudomonadati</taxon>
        <taxon>Pseudomonadota</taxon>
        <taxon>Gammaproteobacteria</taxon>
        <taxon>Pseudomonadales</taxon>
        <taxon>Pseudomonadaceae</taxon>
        <taxon>Pseudomonas</taxon>
    </lineage>
</organism>
<dbReference type="PANTHER" id="PTHR32552">
    <property type="entry name" value="FERRICHROME IRON RECEPTOR-RELATED"/>
    <property type="match status" value="1"/>
</dbReference>
<dbReference type="PROSITE" id="PS52016">
    <property type="entry name" value="TONB_DEPENDENT_REC_3"/>
    <property type="match status" value="1"/>
</dbReference>
<feature type="signal peptide" evidence="17">
    <location>
        <begin position="1"/>
        <end position="44"/>
    </location>
</feature>
<dbReference type="NCBIfam" id="TIGR01783">
    <property type="entry name" value="TonB-siderophor"/>
    <property type="match status" value="1"/>
</dbReference>
<evidence type="ECO:0000256" key="12">
    <source>
        <dbReference type="ARBA" id="ARBA00023170"/>
    </source>
</evidence>
<dbReference type="InterPro" id="IPR000531">
    <property type="entry name" value="Beta-barrel_TonB"/>
</dbReference>
<keyword evidence="6 14" id="KW-0812">Transmembrane</keyword>
<feature type="compositionally biased region" description="Polar residues" evidence="16">
    <location>
        <begin position="511"/>
        <end position="520"/>
    </location>
</feature>
<dbReference type="InterPro" id="IPR037066">
    <property type="entry name" value="Plug_dom_sf"/>
</dbReference>
<comment type="subcellular location">
    <subcellularLocation>
        <location evidence="1 14">Cell outer membrane</location>
        <topology evidence="1 14">Multi-pass membrane protein</topology>
    </subcellularLocation>
</comment>
<evidence type="ECO:0000256" key="11">
    <source>
        <dbReference type="ARBA" id="ARBA00023136"/>
    </source>
</evidence>
<dbReference type="Pfam" id="PF00593">
    <property type="entry name" value="TonB_dep_Rec_b-barrel"/>
    <property type="match status" value="1"/>
</dbReference>
<keyword evidence="4 14" id="KW-1134">Transmembrane beta strand</keyword>
<accession>A0A7X1PRC9</accession>
<feature type="domain" description="Secretin/TonB short N-terminal" evidence="18">
    <location>
        <begin position="69"/>
        <end position="119"/>
    </location>
</feature>
<keyword evidence="7 17" id="KW-0732">Signal</keyword>
<comment type="caution">
    <text evidence="19">The sequence shown here is derived from an EMBL/GenBank/DDBJ whole genome shotgun (WGS) entry which is preliminary data.</text>
</comment>
<evidence type="ECO:0000256" key="2">
    <source>
        <dbReference type="ARBA" id="ARBA00009810"/>
    </source>
</evidence>
<dbReference type="GO" id="GO:0015344">
    <property type="term" value="F:siderophore uptake transmembrane transporter activity"/>
    <property type="evidence" value="ECO:0007669"/>
    <property type="project" value="TreeGrafter"/>
</dbReference>
<feature type="region of interest" description="Disordered" evidence="16">
    <location>
        <begin position="491"/>
        <end position="520"/>
    </location>
</feature>
<dbReference type="SUPFAM" id="SSF56935">
    <property type="entry name" value="Porins"/>
    <property type="match status" value="1"/>
</dbReference>
<dbReference type="GO" id="GO:0009279">
    <property type="term" value="C:cell outer membrane"/>
    <property type="evidence" value="ECO:0007669"/>
    <property type="project" value="UniProtKB-SubCell"/>
</dbReference>
<evidence type="ECO:0000256" key="15">
    <source>
        <dbReference type="RuleBase" id="RU003357"/>
    </source>
</evidence>
<evidence type="ECO:0000313" key="19">
    <source>
        <dbReference type="EMBL" id="MQA57041.1"/>
    </source>
</evidence>
<evidence type="ECO:0000256" key="3">
    <source>
        <dbReference type="ARBA" id="ARBA00022448"/>
    </source>
</evidence>
<dbReference type="Pfam" id="PF07660">
    <property type="entry name" value="STN"/>
    <property type="match status" value="1"/>
</dbReference>
<evidence type="ECO:0000313" key="20">
    <source>
        <dbReference type="Proteomes" id="UP000486534"/>
    </source>
</evidence>
<keyword evidence="10 15" id="KW-0798">TonB box</keyword>
<dbReference type="PANTHER" id="PTHR32552:SF74">
    <property type="entry name" value="HYDROXAMATE SIDEROPHORE RECEPTOR FHUE"/>
    <property type="match status" value="1"/>
</dbReference>
<dbReference type="InterPro" id="IPR011662">
    <property type="entry name" value="Secretin/TonB_short_N"/>
</dbReference>
<gene>
    <name evidence="19" type="ORF">GDH07_27335</name>
</gene>
<feature type="chain" id="PRO_5030725829" evidence="17">
    <location>
        <begin position="45"/>
        <end position="828"/>
    </location>
</feature>
<keyword evidence="11 14" id="KW-0472">Membrane</keyword>
<sequence>MSTPALHRLSPLNKALLCQAFSPKMAFSTLGLTLLLPMAAQVQAQEVHFNIASQPMAAALQEFGRQSNMQVLYSPDDVEGKRSNALSGSYSPEKAIAALLDGTGVAYTLKNNSVTILNRATNGSLELGTSTISGQGLGSTTEDTGSYTTGPMQTASKLALTARETPQSVTVITRQRMDDQNLKSLEDVLKSTPGIALTKAGPQRSTFYARGFPIENLMTDGLPNDLSHYLSRDMNSSPDMAIFDRVEVVRGATGMMQGSGNPAAAVNMIRKRPTATPRVTITGSAGSWDNYRTEFDASNALNESGTLRGRVVTAYQTKDSFQDFVSSERSVFYAITEADLNENTTFTFGASNQNANNNSAWGGLPVARDGSDLHLKRSTYLGNDWEYWDQDNTTAFTRLEYRFANNWKMLLAASKSWSDVKMHGSIPTRTMESNYLEFGQNIGRYEYEDQQNSYDGYVTGPFSLFGRTHELVVGASRRDLSFKGKGNPDDFSTQTNIYRPSGIPKPDMSATPWTQHRTSEQEGTYITTRLNITDDLKLILGGRLDWYNYDVVTTWNGKPNASSVPNKVTRNLTRYAGAIYDLDQNHSVYVSYTDIFRPQTELDTQNNALKPIEGKNYELGIKGEYFDGSLNASAAIFRIDQQNRAKEVSNRNQCMPAGTTCYEAAGEVRSEGIELEINGSLAPGWELGAGYTYAAAKYTKDTNPDNEGRLFSTNIPRHIFKAFTTYQLPGDLDRWTIGGGLYRQNTVYNKGTNDVDAPPPYDYRIEQKAYTLVDLMASYKATENVDVRLNLNNIFDKRYYQDISSNPDFGNSLYGDPRNATVTVRWSL</sequence>
<evidence type="ECO:0000256" key="4">
    <source>
        <dbReference type="ARBA" id="ARBA00022452"/>
    </source>
</evidence>
<comment type="similarity">
    <text evidence="2 14 15">Belongs to the TonB-dependent receptor family.</text>
</comment>
<keyword evidence="8" id="KW-0408">Iron</keyword>
<dbReference type="InterPro" id="IPR039426">
    <property type="entry name" value="TonB-dep_rcpt-like"/>
</dbReference>
<dbReference type="InterPro" id="IPR010105">
    <property type="entry name" value="TonB_sidphr_rcpt"/>
</dbReference>
<evidence type="ECO:0000256" key="17">
    <source>
        <dbReference type="SAM" id="SignalP"/>
    </source>
</evidence>
<dbReference type="CDD" id="cd01347">
    <property type="entry name" value="ligand_gated_channel"/>
    <property type="match status" value="1"/>
</dbReference>
<dbReference type="SMART" id="SM00965">
    <property type="entry name" value="STN"/>
    <property type="match status" value="1"/>
</dbReference>
<dbReference type="Proteomes" id="UP000486534">
    <property type="component" value="Unassembled WGS sequence"/>
</dbReference>
<evidence type="ECO:0000256" key="10">
    <source>
        <dbReference type="ARBA" id="ARBA00023077"/>
    </source>
</evidence>
<dbReference type="GO" id="GO:0015891">
    <property type="term" value="P:siderophore transport"/>
    <property type="evidence" value="ECO:0007669"/>
    <property type="project" value="InterPro"/>
</dbReference>
<evidence type="ECO:0000256" key="8">
    <source>
        <dbReference type="ARBA" id="ARBA00023004"/>
    </source>
</evidence>
<dbReference type="Gene3D" id="2.170.130.10">
    <property type="entry name" value="TonB-dependent receptor, plug domain"/>
    <property type="match status" value="1"/>
</dbReference>
<proteinExistence type="inferred from homology"/>
<evidence type="ECO:0000256" key="9">
    <source>
        <dbReference type="ARBA" id="ARBA00023065"/>
    </source>
</evidence>
<evidence type="ECO:0000256" key="7">
    <source>
        <dbReference type="ARBA" id="ARBA00022729"/>
    </source>
</evidence>
<evidence type="ECO:0000259" key="18">
    <source>
        <dbReference type="SMART" id="SM00965"/>
    </source>
</evidence>
<dbReference type="RefSeq" id="WP_152899467.1">
    <property type="nucleotide sequence ID" value="NZ_WHUV01000005.1"/>
</dbReference>
<dbReference type="EMBL" id="WHUV01000005">
    <property type="protein sequence ID" value="MQA57041.1"/>
    <property type="molecule type" value="Genomic_DNA"/>
</dbReference>
<keyword evidence="9" id="KW-0406">Ion transport</keyword>
<evidence type="ECO:0000256" key="14">
    <source>
        <dbReference type="PROSITE-ProRule" id="PRU01360"/>
    </source>
</evidence>
<keyword evidence="12 19" id="KW-0675">Receptor</keyword>